<protein>
    <submittedName>
        <fullName evidence="2">Uncharacterized protein</fullName>
    </submittedName>
</protein>
<keyword evidence="1" id="KW-1185">Reference proteome</keyword>
<evidence type="ECO:0000313" key="2">
    <source>
        <dbReference type="RefSeq" id="XP_033457758.1"/>
    </source>
</evidence>
<gene>
    <name evidence="2" type="ORF">K489DRAFT_40962</name>
</gene>
<reference evidence="2" key="3">
    <citation type="submission" date="2025-08" db="UniProtKB">
        <authorList>
            <consortium name="RefSeq"/>
        </authorList>
    </citation>
    <scope>IDENTIFICATION</scope>
    <source>
        <strain evidence="2">CBS 342.82</strain>
    </source>
</reference>
<accession>A0A6J3M1C8</accession>
<evidence type="ECO:0000313" key="1">
    <source>
        <dbReference type="Proteomes" id="UP000504637"/>
    </source>
</evidence>
<dbReference type="RefSeq" id="XP_033457758.1">
    <property type="nucleotide sequence ID" value="XM_033607609.1"/>
</dbReference>
<proteinExistence type="predicted"/>
<name>A0A6J3M1C8_9PEZI</name>
<organism evidence="2">
    <name type="scientific">Dissoconium aciculare CBS 342.82</name>
    <dbReference type="NCBI Taxonomy" id="1314786"/>
    <lineage>
        <taxon>Eukaryota</taxon>
        <taxon>Fungi</taxon>
        <taxon>Dikarya</taxon>
        <taxon>Ascomycota</taxon>
        <taxon>Pezizomycotina</taxon>
        <taxon>Dothideomycetes</taxon>
        <taxon>Dothideomycetidae</taxon>
        <taxon>Mycosphaerellales</taxon>
        <taxon>Dissoconiaceae</taxon>
        <taxon>Dissoconium</taxon>
    </lineage>
</organism>
<dbReference type="GeneID" id="54365408"/>
<sequence length="153" mass="17430">MFSHELSPSFSLHPSAIPECASCSLAISSRATHSWTASLSITRDGQRCRSHAFRLLPHTLSIQYPYHEHASETTLWSGKPFVCTKSRTFLPSRKIQPEYLTDPQWIESRLFLTDFSELWLTTVTESALLALCGDDLSRNLVAKKIFWQAGMRR</sequence>
<dbReference type="AlphaFoldDB" id="A0A6J3M1C8"/>
<dbReference type="Proteomes" id="UP000504637">
    <property type="component" value="Unplaced"/>
</dbReference>
<reference evidence="2" key="1">
    <citation type="submission" date="2020-01" db="EMBL/GenBank/DDBJ databases">
        <authorList>
            <consortium name="DOE Joint Genome Institute"/>
            <person name="Haridas S."/>
            <person name="Albert R."/>
            <person name="Binder M."/>
            <person name="Bloem J."/>
            <person name="Labutti K."/>
            <person name="Salamov A."/>
            <person name="Andreopoulos B."/>
            <person name="Baker S.E."/>
            <person name="Barry K."/>
            <person name="Bills G."/>
            <person name="Bluhm B.H."/>
            <person name="Cannon C."/>
            <person name="Castanera R."/>
            <person name="Culley D.E."/>
            <person name="Daum C."/>
            <person name="Ezra D."/>
            <person name="Gonzalez J.B."/>
            <person name="Henrissat B."/>
            <person name="Kuo A."/>
            <person name="Liang C."/>
            <person name="Lipzen A."/>
            <person name="Lutzoni F."/>
            <person name="Magnuson J."/>
            <person name="Mondo S."/>
            <person name="Nolan M."/>
            <person name="Ohm R."/>
            <person name="Pangilinan J."/>
            <person name="Park H.-J."/>
            <person name="Ramirez L."/>
            <person name="Alfaro M."/>
            <person name="Sun H."/>
            <person name="Tritt A."/>
            <person name="Yoshinaga Y."/>
            <person name="Zwiers L.-H."/>
            <person name="Turgeon B.G."/>
            <person name="Goodwin S.B."/>
            <person name="Spatafora J.W."/>
            <person name="Crous P.W."/>
            <person name="Grigoriev I.V."/>
        </authorList>
    </citation>
    <scope>NUCLEOTIDE SEQUENCE</scope>
    <source>
        <strain evidence="2">CBS 342.82</strain>
    </source>
</reference>
<reference evidence="2" key="2">
    <citation type="submission" date="2020-04" db="EMBL/GenBank/DDBJ databases">
        <authorList>
            <consortium name="NCBI Genome Project"/>
        </authorList>
    </citation>
    <scope>NUCLEOTIDE SEQUENCE</scope>
    <source>
        <strain evidence="2">CBS 342.82</strain>
    </source>
</reference>